<feature type="region of interest" description="Disordered" evidence="1">
    <location>
        <begin position="1"/>
        <end position="26"/>
    </location>
</feature>
<dbReference type="AlphaFoldDB" id="A0A8T1G4S8"/>
<dbReference type="EMBL" id="RCMK01001008">
    <property type="protein sequence ID" value="KAG2904842.1"/>
    <property type="molecule type" value="Genomic_DNA"/>
</dbReference>
<sequence>MARTHKTAKIKQGMAEQAQRDEDVEVDPELRAVSREMCAEQLLRTAEEYARDQNGGGVRYPDALQKKLSIRPFNGK</sequence>
<dbReference type="Proteomes" id="UP000736787">
    <property type="component" value="Unassembled WGS sequence"/>
</dbReference>
<organism evidence="3 4">
    <name type="scientific">Phytophthora cactorum</name>
    <dbReference type="NCBI Taxonomy" id="29920"/>
    <lineage>
        <taxon>Eukaryota</taxon>
        <taxon>Sar</taxon>
        <taxon>Stramenopiles</taxon>
        <taxon>Oomycota</taxon>
        <taxon>Peronosporomycetes</taxon>
        <taxon>Peronosporales</taxon>
        <taxon>Peronosporaceae</taxon>
        <taxon>Phytophthora</taxon>
    </lineage>
</organism>
<reference evidence="3" key="1">
    <citation type="submission" date="2018-10" db="EMBL/GenBank/DDBJ databases">
        <title>Effector identification in a new, highly contiguous assembly of the strawberry crown rot pathogen Phytophthora cactorum.</title>
        <authorList>
            <person name="Armitage A.D."/>
            <person name="Nellist C.F."/>
            <person name="Bates H."/>
            <person name="Vickerstaff R.J."/>
            <person name="Harrison R.J."/>
        </authorList>
    </citation>
    <scope>NUCLEOTIDE SEQUENCE</scope>
    <source>
        <strain evidence="2">4040</strain>
        <strain evidence="3">P415</strain>
    </source>
</reference>
<dbReference type="EMBL" id="RCML01000196">
    <property type="protein sequence ID" value="KAG2986181.1"/>
    <property type="molecule type" value="Genomic_DNA"/>
</dbReference>
<evidence type="ECO:0000313" key="3">
    <source>
        <dbReference type="EMBL" id="KAG2986181.1"/>
    </source>
</evidence>
<evidence type="ECO:0000313" key="2">
    <source>
        <dbReference type="EMBL" id="KAG2904842.1"/>
    </source>
</evidence>
<gene>
    <name evidence="2" type="ORF">PC117_g20907</name>
    <name evidence="3" type="ORF">PC118_g7938</name>
</gene>
<protein>
    <submittedName>
        <fullName evidence="3">Uncharacterized protein</fullName>
    </submittedName>
</protein>
<dbReference type="VEuPathDB" id="FungiDB:PC110_g11237"/>
<name>A0A8T1G4S8_9STRA</name>
<dbReference type="Proteomes" id="UP000697107">
    <property type="component" value="Unassembled WGS sequence"/>
</dbReference>
<evidence type="ECO:0000313" key="4">
    <source>
        <dbReference type="Proteomes" id="UP000697107"/>
    </source>
</evidence>
<evidence type="ECO:0000256" key="1">
    <source>
        <dbReference type="SAM" id="MobiDB-lite"/>
    </source>
</evidence>
<comment type="caution">
    <text evidence="3">The sequence shown here is derived from an EMBL/GenBank/DDBJ whole genome shotgun (WGS) entry which is preliminary data.</text>
</comment>
<proteinExistence type="predicted"/>
<accession>A0A8T1G4S8</accession>